<evidence type="ECO:0000313" key="3">
    <source>
        <dbReference type="EMBL" id="MBE9029798.1"/>
    </source>
</evidence>
<feature type="region of interest" description="Disordered" evidence="1">
    <location>
        <begin position="440"/>
        <end position="482"/>
    </location>
</feature>
<evidence type="ECO:0000259" key="2">
    <source>
        <dbReference type="Pfam" id="PF04773"/>
    </source>
</evidence>
<keyword evidence="4" id="KW-1185">Reference proteome</keyword>
<sequence>MVTRHIYTIGICVASLVLTTAPVLARTPLYYAHITAVRNRVSMLSRYQRTRIAKVSDLLMWGDGIATSRSSRADLRFNDGSRVRFGQHVVFRFEPGTRRINLSNGTVLLLIPPKQGRTRVYTPNAVAGIQGSALFVRYDAGKNQTIVGALTDSGIQVSRPDGTQTQTLAAGQIIVVAGDQVQPAAEFDLKSFYKTSPIVQGFQLDQADAPNTDAAMAQVRAETLAGLTAQRSFTPAEQRTTLSADRVRLSSLNNAGLFDQQQQIFNAQAIQSHHLSNIVTGAETPHVIATPTNPAVINIVQPPTGLSNVPQPATPLTTVGIVGNGVTTTNPTPVTNATPVSDLVRPANPAAEANLPTEIVNQSPTVEQLMPLNLVNDQIQQPNLPGRDGIINRAEIINQPSLAPLNPASSVMPNIVEVTNQMPPVRPDRVNNPIQIPNPVGIDPTNSSAVGNSIPVNPQTPSRAFPNSADAVRPPSNLSGAANLANPGNINSAATVNQNLTVNQNPVAAPNPVNPGGQSLQNRLNQTVPNLNQRNLNGLVNRPIPSIDATPIVVQNPVPAAPNVPVLPTPVVPDSPLQNDVAETIESVVTP</sequence>
<dbReference type="Gene3D" id="2.60.120.1440">
    <property type="match status" value="1"/>
</dbReference>
<comment type="caution">
    <text evidence="3">The sequence shown here is derived from an EMBL/GenBank/DDBJ whole genome shotgun (WGS) entry which is preliminary data.</text>
</comment>
<evidence type="ECO:0000313" key="4">
    <source>
        <dbReference type="Proteomes" id="UP000625316"/>
    </source>
</evidence>
<dbReference type="PANTHER" id="PTHR38731">
    <property type="entry name" value="LIPL45-RELATED LIPOPROTEIN-RELATED"/>
    <property type="match status" value="1"/>
</dbReference>
<reference evidence="3" key="1">
    <citation type="submission" date="2020-10" db="EMBL/GenBank/DDBJ databases">
        <authorList>
            <person name="Castelo-Branco R."/>
            <person name="Eusebio N."/>
            <person name="Adriana R."/>
            <person name="Vieira A."/>
            <person name="Brugerolle De Fraissinette N."/>
            <person name="Rezende De Castro R."/>
            <person name="Schneider M.P."/>
            <person name="Vasconcelos V."/>
            <person name="Leao P.N."/>
        </authorList>
    </citation>
    <scope>NUCLEOTIDE SEQUENCE</scope>
    <source>
        <strain evidence="3">LEGE 11480</strain>
    </source>
</reference>
<dbReference type="EMBL" id="JADEXQ010000022">
    <property type="protein sequence ID" value="MBE9029798.1"/>
    <property type="molecule type" value="Genomic_DNA"/>
</dbReference>
<feature type="compositionally biased region" description="Polar residues" evidence="1">
    <location>
        <begin position="444"/>
        <end position="462"/>
    </location>
</feature>
<dbReference type="Proteomes" id="UP000625316">
    <property type="component" value="Unassembled WGS sequence"/>
</dbReference>
<name>A0A928VL88_9CYAN</name>
<organism evidence="3 4">
    <name type="scientific">Romeriopsis navalis LEGE 11480</name>
    <dbReference type="NCBI Taxonomy" id="2777977"/>
    <lineage>
        <taxon>Bacteria</taxon>
        <taxon>Bacillati</taxon>
        <taxon>Cyanobacteriota</taxon>
        <taxon>Cyanophyceae</taxon>
        <taxon>Leptolyngbyales</taxon>
        <taxon>Leptolyngbyaceae</taxon>
        <taxon>Romeriopsis</taxon>
        <taxon>Romeriopsis navalis</taxon>
    </lineage>
</organism>
<dbReference type="Pfam" id="PF04773">
    <property type="entry name" value="FecR"/>
    <property type="match status" value="1"/>
</dbReference>
<dbReference type="AlphaFoldDB" id="A0A928VL88"/>
<dbReference type="RefSeq" id="WP_264324615.1">
    <property type="nucleotide sequence ID" value="NZ_JADEXQ010000022.1"/>
</dbReference>
<dbReference type="InterPro" id="IPR006860">
    <property type="entry name" value="FecR"/>
</dbReference>
<gene>
    <name evidence="3" type="ORF">IQ266_08665</name>
</gene>
<proteinExistence type="predicted"/>
<protein>
    <submittedName>
        <fullName evidence="3">FecR domain-containing protein</fullName>
    </submittedName>
</protein>
<feature type="domain" description="FecR protein" evidence="2">
    <location>
        <begin position="65"/>
        <end position="146"/>
    </location>
</feature>
<evidence type="ECO:0000256" key="1">
    <source>
        <dbReference type="SAM" id="MobiDB-lite"/>
    </source>
</evidence>
<accession>A0A928VL88</accession>